<accession>A0A2S5TAE1</accession>
<evidence type="ECO:0000256" key="2">
    <source>
        <dbReference type="SAM" id="SignalP"/>
    </source>
</evidence>
<evidence type="ECO:0000313" key="4">
    <source>
        <dbReference type="Proteomes" id="UP000238220"/>
    </source>
</evidence>
<dbReference type="AlphaFoldDB" id="A0A2S5TAE1"/>
<dbReference type="RefSeq" id="WP_104232284.1">
    <property type="nucleotide sequence ID" value="NZ_PSNW01000017.1"/>
</dbReference>
<sequence length="212" mass="23425">MIARLLCLLTLFFSGAALAASGVNGRYVLAGSHYAVDAEFTPGQLTLREIYKTSVYREERPGYYVFVNENNRNIRYAMEVVDAYTLKASKPDSSDPPTYLKREPGPEDAPAEASPEPAPLAVPPKTVLGPPPVNPVAQDEEQRRYAALAEEYQRRSQSEPVNAQAWTACAAVAFERAHRPEEAADRYARKAAEILKMLDAKASPCPEVIPEW</sequence>
<reference evidence="3 4" key="1">
    <citation type="submission" date="2018-02" db="EMBL/GenBank/DDBJ databases">
        <title>Genome sequencing of Solimonas sp. HR-BB.</title>
        <authorList>
            <person name="Lee Y."/>
            <person name="Jeon C.O."/>
        </authorList>
    </citation>
    <scope>NUCLEOTIDE SEQUENCE [LARGE SCALE GENOMIC DNA]</scope>
    <source>
        <strain evidence="3 4">HR-BB</strain>
    </source>
</reference>
<protein>
    <submittedName>
        <fullName evidence="3">Uncharacterized protein</fullName>
    </submittedName>
</protein>
<name>A0A2S5TAE1_9GAMM</name>
<evidence type="ECO:0000256" key="1">
    <source>
        <dbReference type="SAM" id="MobiDB-lite"/>
    </source>
</evidence>
<dbReference type="Proteomes" id="UP000238220">
    <property type="component" value="Unassembled WGS sequence"/>
</dbReference>
<gene>
    <name evidence="3" type="ORF">C3942_20755</name>
</gene>
<evidence type="ECO:0000313" key="3">
    <source>
        <dbReference type="EMBL" id="PPE71973.1"/>
    </source>
</evidence>
<feature type="region of interest" description="Disordered" evidence="1">
    <location>
        <begin position="88"/>
        <end position="131"/>
    </location>
</feature>
<proteinExistence type="predicted"/>
<keyword evidence="4" id="KW-1185">Reference proteome</keyword>
<feature type="chain" id="PRO_5015659594" evidence="2">
    <location>
        <begin position="20"/>
        <end position="212"/>
    </location>
</feature>
<feature type="signal peptide" evidence="2">
    <location>
        <begin position="1"/>
        <end position="19"/>
    </location>
</feature>
<dbReference type="OrthoDB" id="7596867at2"/>
<organism evidence="3 4">
    <name type="scientific">Solimonas fluminis</name>
    <dbReference type="NCBI Taxonomy" id="2086571"/>
    <lineage>
        <taxon>Bacteria</taxon>
        <taxon>Pseudomonadati</taxon>
        <taxon>Pseudomonadota</taxon>
        <taxon>Gammaproteobacteria</taxon>
        <taxon>Nevskiales</taxon>
        <taxon>Nevskiaceae</taxon>
        <taxon>Solimonas</taxon>
    </lineage>
</organism>
<dbReference type="EMBL" id="PSNW01000017">
    <property type="protein sequence ID" value="PPE71973.1"/>
    <property type="molecule type" value="Genomic_DNA"/>
</dbReference>
<comment type="caution">
    <text evidence="3">The sequence shown here is derived from an EMBL/GenBank/DDBJ whole genome shotgun (WGS) entry which is preliminary data.</text>
</comment>
<keyword evidence="2" id="KW-0732">Signal</keyword>